<comment type="caution">
    <text evidence="3">The sequence shown here is derived from an EMBL/GenBank/DDBJ whole genome shotgun (WGS) entry which is preliminary data.</text>
</comment>
<proteinExistence type="predicted"/>
<dbReference type="InterPro" id="IPR043519">
    <property type="entry name" value="NT_sf"/>
</dbReference>
<accession>A0A371R7A1</accession>
<dbReference type="AlphaFoldDB" id="A0A371R7A1"/>
<dbReference type="GO" id="GO:0016779">
    <property type="term" value="F:nucleotidyltransferase activity"/>
    <property type="evidence" value="ECO:0007669"/>
    <property type="project" value="InterPro"/>
</dbReference>
<evidence type="ECO:0000313" key="3">
    <source>
        <dbReference type="EMBL" id="RFB00417.1"/>
    </source>
</evidence>
<dbReference type="Gene3D" id="3.30.460.10">
    <property type="entry name" value="Beta Polymerase, domain 2"/>
    <property type="match status" value="1"/>
</dbReference>
<dbReference type="PANTHER" id="PTHR37030:SF3">
    <property type="entry name" value="POLYMERASE NUCLEOTIDYL TRANSFERASE DOMAIN-CONTAINING PROTEIN"/>
    <property type="match status" value="1"/>
</dbReference>
<dbReference type="Proteomes" id="UP000257123">
    <property type="component" value="Unassembled WGS sequence"/>
</dbReference>
<name>A0A371R7A1_9CREN</name>
<dbReference type="Pfam" id="PF01909">
    <property type="entry name" value="NTP_transf_2"/>
    <property type="match status" value="1"/>
</dbReference>
<feature type="domain" description="Polymerase nucleotidyl transferase" evidence="1">
    <location>
        <begin position="19"/>
        <end position="70"/>
    </location>
</feature>
<reference evidence="4 5" key="1">
    <citation type="submission" date="2017-07" db="EMBL/GenBank/DDBJ databases">
        <title>Draft genome sequence of aerobic hyperthermophilic archaea, Pyrobaculum aerophilum YKB31 and YKB32.</title>
        <authorList>
            <person name="Mochizuki T."/>
            <person name="Berliner A.J."/>
            <person name="Yoshida-Takashima Y."/>
            <person name="Takaki Y."/>
            <person name="Nunoura T."/>
            <person name="Takai K."/>
        </authorList>
    </citation>
    <scope>NUCLEOTIDE SEQUENCE [LARGE SCALE GENOMIC DNA]</scope>
    <source>
        <strain evidence="2 5">YKB31</strain>
        <strain evidence="3 4">YKB32</strain>
    </source>
</reference>
<dbReference type="CDD" id="cd05403">
    <property type="entry name" value="NT_KNTase_like"/>
    <property type="match status" value="1"/>
</dbReference>
<evidence type="ECO:0000313" key="5">
    <source>
        <dbReference type="Proteomes" id="UP000257123"/>
    </source>
</evidence>
<evidence type="ECO:0000313" key="2">
    <source>
        <dbReference type="EMBL" id="RFA94002.1"/>
    </source>
</evidence>
<dbReference type="EMBL" id="NMUF01000001">
    <property type="protein sequence ID" value="RFB00417.1"/>
    <property type="molecule type" value="Genomic_DNA"/>
</dbReference>
<dbReference type="OrthoDB" id="40412at2157"/>
<dbReference type="EMBL" id="NMUE01000045">
    <property type="protein sequence ID" value="RFA94002.1"/>
    <property type="molecule type" value="Genomic_DNA"/>
</dbReference>
<dbReference type="PANTHER" id="PTHR37030">
    <property type="entry name" value="NUCLEOTIDYLTRANSFERASE"/>
    <property type="match status" value="1"/>
</dbReference>
<gene>
    <name evidence="2" type="ORF">CGL51_11270</name>
    <name evidence="3" type="ORF">CGL52_00740</name>
</gene>
<evidence type="ECO:0000259" key="1">
    <source>
        <dbReference type="Pfam" id="PF01909"/>
    </source>
</evidence>
<dbReference type="Proteomes" id="UP000256877">
    <property type="component" value="Unassembled WGS sequence"/>
</dbReference>
<protein>
    <submittedName>
        <fullName evidence="3">DNA polymerase III subunit beta</fullName>
    </submittedName>
</protein>
<organism evidence="3 4">
    <name type="scientific">Pyrobaculum aerophilum</name>
    <dbReference type="NCBI Taxonomy" id="13773"/>
    <lineage>
        <taxon>Archaea</taxon>
        <taxon>Thermoproteota</taxon>
        <taxon>Thermoprotei</taxon>
        <taxon>Thermoproteales</taxon>
        <taxon>Thermoproteaceae</taxon>
        <taxon>Pyrobaculum</taxon>
    </lineage>
</organism>
<dbReference type="SUPFAM" id="SSF81301">
    <property type="entry name" value="Nucleotidyltransferase"/>
    <property type="match status" value="1"/>
</dbReference>
<evidence type="ECO:0000313" key="4">
    <source>
        <dbReference type="Proteomes" id="UP000256877"/>
    </source>
</evidence>
<dbReference type="InterPro" id="IPR002934">
    <property type="entry name" value="Polymerase_NTP_transf_dom"/>
</dbReference>
<dbReference type="RefSeq" id="WP_116421788.1">
    <property type="nucleotide sequence ID" value="NZ_DAIOPL010000010.1"/>
</dbReference>
<sequence>MTDVLLKALAQWRELATTVARAVKEVRPDAEVYVVGGAAESRLTVLSDIDIAVVLPEEPSREEAVGIIEEIFQRAEELGLPLYAPVEIHVVGPQGFQKLTRRGKAVKLSG</sequence>